<sequence>MEHNFATQGMVSFLFGIFCAYWAQETGRNTWLWFFFGFFLPPIAGIVLCIKNSNDKKEVTSSLPPHLAQRIKAREKAMK</sequence>
<name>A0ABT5L2X1_9ALTE</name>
<feature type="transmembrane region" description="Helical" evidence="1">
    <location>
        <begin position="5"/>
        <end position="24"/>
    </location>
</feature>
<dbReference type="EMBL" id="JAQQXP010000001">
    <property type="protein sequence ID" value="MDC8831390.1"/>
    <property type="molecule type" value="Genomic_DNA"/>
</dbReference>
<evidence type="ECO:0008006" key="4">
    <source>
        <dbReference type="Google" id="ProtNLM"/>
    </source>
</evidence>
<proteinExistence type="predicted"/>
<evidence type="ECO:0000313" key="3">
    <source>
        <dbReference type="Proteomes" id="UP001218788"/>
    </source>
</evidence>
<accession>A0ABT5L2X1</accession>
<keyword evidence="1" id="KW-1133">Transmembrane helix</keyword>
<feature type="transmembrane region" description="Helical" evidence="1">
    <location>
        <begin position="30"/>
        <end position="50"/>
    </location>
</feature>
<organism evidence="2 3">
    <name type="scientific">Alteromonas gilva</name>
    <dbReference type="NCBI Taxonomy" id="2987522"/>
    <lineage>
        <taxon>Bacteria</taxon>
        <taxon>Pseudomonadati</taxon>
        <taxon>Pseudomonadota</taxon>
        <taxon>Gammaproteobacteria</taxon>
        <taxon>Alteromonadales</taxon>
        <taxon>Alteromonadaceae</taxon>
        <taxon>Alteromonas/Salinimonas group</taxon>
        <taxon>Alteromonas</taxon>
    </lineage>
</organism>
<keyword evidence="1" id="KW-0812">Transmembrane</keyword>
<protein>
    <recommendedName>
        <fullName evidence="4">Antitermination protein NusB</fullName>
    </recommendedName>
</protein>
<keyword evidence="1" id="KW-0472">Membrane</keyword>
<reference evidence="2 3" key="1">
    <citation type="submission" date="2022-10" db="EMBL/GenBank/DDBJ databases">
        <title>Alteromonas sp. chi3 Genome sequencing.</title>
        <authorList>
            <person name="Park S."/>
        </authorList>
    </citation>
    <scope>NUCLEOTIDE SEQUENCE [LARGE SCALE GENOMIC DNA]</scope>
    <source>
        <strain evidence="3">chi3</strain>
    </source>
</reference>
<evidence type="ECO:0000313" key="2">
    <source>
        <dbReference type="EMBL" id="MDC8831390.1"/>
    </source>
</evidence>
<dbReference type="RefSeq" id="WP_273640653.1">
    <property type="nucleotide sequence ID" value="NZ_JAQQXP010000001.1"/>
</dbReference>
<evidence type="ECO:0000256" key="1">
    <source>
        <dbReference type="SAM" id="Phobius"/>
    </source>
</evidence>
<keyword evidence="3" id="KW-1185">Reference proteome</keyword>
<comment type="caution">
    <text evidence="2">The sequence shown here is derived from an EMBL/GenBank/DDBJ whole genome shotgun (WGS) entry which is preliminary data.</text>
</comment>
<dbReference type="Proteomes" id="UP001218788">
    <property type="component" value="Unassembled WGS sequence"/>
</dbReference>
<gene>
    <name evidence="2" type="ORF">OIK42_11530</name>
</gene>